<keyword evidence="2" id="KW-1185">Reference proteome</keyword>
<sequence>MENAKTQGLSRRNFLGTAAAGLGALAVRGLAGCAPQAAGGDSARSGASAANVSWDDEYDVIVCGVSQKCFRLSPHGIQ</sequence>
<dbReference type="InterPro" id="IPR006311">
    <property type="entry name" value="TAT_signal"/>
</dbReference>
<dbReference type="AlphaFoldDB" id="A0A2K2UEC9"/>
<evidence type="ECO:0000313" key="1">
    <source>
        <dbReference type="EMBL" id="PNV68681.1"/>
    </source>
</evidence>
<proteinExistence type="predicted"/>
<evidence type="ECO:0008006" key="3">
    <source>
        <dbReference type="Google" id="ProtNLM"/>
    </source>
</evidence>
<dbReference type="EMBL" id="PPEK01000001">
    <property type="protein sequence ID" value="PNV68681.1"/>
    <property type="molecule type" value="Genomic_DNA"/>
</dbReference>
<reference evidence="2" key="1">
    <citation type="submission" date="2018-01" db="EMBL/GenBank/DDBJ databases">
        <title>Rubneribacter badeniensis gen. nov., sp. nov., and Colonibacter rubneri, gen. nov., sp. nov., WGS of new members of the Eggerthellaceae.</title>
        <authorList>
            <person name="Danylec N."/>
            <person name="Stoll D.A."/>
            <person name="Doetsch A."/>
            <person name="Kulling S.E."/>
            <person name="Huch M."/>
        </authorList>
    </citation>
    <scope>NUCLEOTIDE SEQUENCE [LARGE SCALE GENOMIC DNA]</scope>
    <source>
        <strain evidence="2">ResAG-96</strain>
    </source>
</reference>
<protein>
    <recommendedName>
        <fullName evidence="3">Twin-arginine translocation signal domain-containing protein</fullName>
    </recommendedName>
</protein>
<name>A0A2K2UEC9_9ACTN</name>
<dbReference type="Proteomes" id="UP000236197">
    <property type="component" value="Unassembled WGS sequence"/>
</dbReference>
<evidence type="ECO:0000313" key="2">
    <source>
        <dbReference type="Proteomes" id="UP000236197"/>
    </source>
</evidence>
<accession>A0A2K2UEC9</accession>
<dbReference type="PROSITE" id="PS51318">
    <property type="entry name" value="TAT"/>
    <property type="match status" value="1"/>
</dbReference>
<dbReference type="RefSeq" id="WP_103264008.1">
    <property type="nucleotide sequence ID" value="NZ_CABMLE010000001.1"/>
</dbReference>
<gene>
    <name evidence="1" type="ORF">C2L71_01470</name>
</gene>
<organism evidence="1 2">
    <name type="scientific">Enteroscipio rubneri</name>
    <dbReference type="NCBI Taxonomy" id="2070686"/>
    <lineage>
        <taxon>Bacteria</taxon>
        <taxon>Bacillati</taxon>
        <taxon>Actinomycetota</taxon>
        <taxon>Coriobacteriia</taxon>
        <taxon>Eggerthellales</taxon>
        <taxon>Eggerthellaceae</taxon>
        <taxon>Enteroscipio</taxon>
    </lineage>
</organism>
<comment type="caution">
    <text evidence="1">The sequence shown here is derived from an EMBL/GenBank/DDBJ whole genome shotgun (WGS) entry which is preliminary data.</text>
</comment>